<sequence length="521" mass="59185">MMKIVGWNPGHFSGRRKTLKRNNNKKSSIGLMTIVSSGFMVLGVLYGLFLLSLPSSMGRWNGHLAISAAEAETNKIFATPSDTCQYRKYPPRRYYDLLLEESSLPSFLEVEYIYGELPQLLIDHGHHSKNANKKLCVNQSEWQNNSANDDRLPFADGTNPSLLKIKKDLAISALLPKEAYYLATICMTNSQCAWKDTREEQLAYKISTQKDPSTVRTVLLVLNENFETLAEATITTIMDAPTFGKQRIQQPNAKQQEIYSLDDARLFYHKDEIWVSYREGRIFGYDKQVLNKVHITSSSSSSSSSSNVLQVTLQASEVETLCCGRNMALMENVRTQELQALTWVDPVTVENVPLKLEQQYHRRLTAVKNNKNNNKNQKKSHFHGTNGFMVHLPHTNEFLGIGHFHRPPSRDFDNEYARFGHHYTHAFFTISDEAPFRLTRLSPELLLPSAANPKDAEIIQFWSGLELVDDKTLTLAYGINDCEGAARYLSMSTVNDLLRPVPQGMEVVDLMKPMKLMISQH</sequence>
<evidence type="ECO:0000313" key="1">
    <source>
        <dbReference type="EMBL" id="CAJ1961295.1"/>
    </source>
</evidence>
<name>A0AAD2G3V4_9STRA</name>
<protein>
    <submittedName>
        <fullName evidence="1">Uncharacterized protein</fullName>
    </submittedName>
</protein>
<accession>A0AAD2G3V4</accession>
<comment type="caution">
    <text evidence="1">The sequence shown here is derived from an EMBL/GenBank/DDBJ whole genome shotgun (WGS) entry which is preliminary data.</text>
</comment>
<dbReference type="EMBL" id="CAKOGP040002091">
    <property type="protein sequence ID" value="CAJ1961295.1"/>
    <property type="molecule type" value="Genomic_DNA"/>
</dbReference>
<keyword evidence="2" id="KW-1185">Reference proteome</keyword>
<dbReference type="Proteomes" id="UP001295423">
    <property type="component" value="Unassembled WGS sequence"/>
</dbReference>
<dbReference type="AlphaFoldDB" id="A0AAD2G3V4"/>
<proteinExistence type="predicted"/>
<gene>
    <name evidence="1" type="ORF">CYCCA115_LOCUS19126</name>
</gene>
<organism evidence="1 2">
    <name type="scientific">Cylindrotheca closterium</name>
    <dbReference type="NCBI Taxonomy" id="2856"/>
    <lineage>
        <taxon>Eukaryota</taxon>
        <taxon>Sar</taxon>
        <taxon>Stramenopiles</taxon>
        <taxon>Ochrophyta</taxon>
        <taxon>Bacillariophyta</taxon>
        <taxon>Bacillariophyceae</taxon>
        <taxon>Bacillariophycidae</taxon>
        <taxon>Bacillariales</taxon>
        <taxon>Bacillariaceae</taxon>
        <taxon>Cylindrotheca</taxon>
    </lineage>
</organism>
<evidence type="ECO:0000313" key="2">
    <source>
        <dbReference type="Proteomes" id="UP001295423"/>
    </source>
</evidence>
<reference evidence="1" key="1">
    <citation type="submission" date="2023-08" db="EMBL/GenBank/DDBJ databases">
        <authorList>
            <person name="Audoor S."/>
            <person name="Bilcke G."/>
        </authorList>
    </citation>
    <scope>NUCLEOTIDE SEQUENCE</scope>
</reference>